<accession>A0A1H8RV64</accession>
<keyword evidence="2" id="KW-0456">Lyase</keyword>
<evidence type="ECO:0000313" key="2">
    <source>
        <dbReference type="EMBL" id="SEO70187.1"/>
    </source>
</evidence>
<protein>
    <submittedName>
        <fullName evidence="2">Predicted lactoylglutathione lyase</fullName>
    </submittedName>
</protein>
<dbReference type="Gene3D" id="3.10.180.10">
    <property type="entry name" value="2,3-Dihydroxybiphenyl 1,2-Dioxygenase, domain 1"/>
    <property type="match status" value="1"/>
</dbReference>
<dbReference type="AlphaFoldDB" id="A0A1H8RV64"/>
<organism evidence="2 3">
    <name type="scientific">Amphibacillus marinus</name>
    <dbReference type="NCBI Taxonomy" id="872970"/>
    <lineage>
        <taxon>Bacteria</taxon>
        <taxon>Bacillati</taxon>
        <taxon>Bacillota</taxon>
        <taxon>Bacilli</taxon>
        <taxon>Bacillales</taxon>
        <taxon>Bacillaceae</taxon>
        <taxon>Amphibacillus</taxon>
    </lineage>
</organism>
<evidence type="ECO:0000259" key="1">
    <source>
        <dbReference type="PROSITE" id="PS51819"/>
    </source>
</evidence>
<dbReference type="STRING" id="872970.SAMN04488134_11147"/>
<name>A0A1H8RV64_9BACI</name>
<gene>
    <name evidence="2" type="ORF">SAMN04488134_11147</name>
</gene>
<evidence type="ECO:0000313" key="3">
    <source>
        <dbReference type="Proteomes" id="UP000199300"/>
    </source>
</evidence>
<dbReference type="GO" id="GO:0016829">
    <property type="term" value="F:lyase activity"/>
    <property type="evidence" value="ECO:0007669"/>
    <property type="project" value="UniProtKB-KW"/>
</dbReference>
<dbReference type="Proteomes" id="UP000199300">
    <property type="component" value="Unassembled WGS sequence"/>
</dbReference>
<dbReference type="InterPro" id="IPR029068">
    <property type="entry name" value="Glyas_Bleomycin-R_OHBP_Dase"/>
</dbReference>
<proteinExistence type="predicted"/>
<dbReference type="RefSeq" id="WP_091499430.1">
    <property type="nucleotide sequence ID" value="NZ_FODJ01000011.1"/>
</dbReference>
<reference evidence="2 3" key="1">
    <citation type="submission" date="2016-10" db="EMBL/GenBank/DDBJ databases">
        <authorList>
            <person name="de Groot N.N."/>
        </authorList>
    </citation>
    <scope>NUCLEOTIDE SEQUENCE [LARGE SCALE GENOMIC DNA]</scope>
    <source>
        <strain evidence="2 3">CGMCC 1.10434</strain>
    </source>
</reference>
<dbReference type="Pfam" id="PF00903">
    <property type="entry name" value="Glyoxalase"/>
    <property type="match status" value="1"/>
</dbReference>
<dbReference type="PROSITE" id="PS51819">
    <property type="entry name" value="VOC"/>
    <property type="match status" value="1"/>
</dbReference>
<dbReference type="SUPFAM" id="SSF54593">
    <property type="entry name" value="Glyoxalase/Bleomycin resistance protein/Dihydroxybiphenyl dioxygenase"/>
    <property type="match status" value="1"/>
</dbReference>
<dbReference type="InterPro" id="IPR004360">
    <property type="entry name" value="Glyas_Fos-R_dOase_dom"/>
</dbReference>
<dbReference type="InterPro" id="IPR037523">
    <property type="entry name" value="VOC_core"/>
</dbReference>
<dbReference type="EMBL" id="FODJ01000011">
    <property type="protein sequence ID" value="SEO70187.1"/>
    <property type="molecule type" value="Genomic_DNA"/>
</dbReference>
<dbReference type="CDD" id="cd06587">
    <property type="entry name" value="VOC"/>
    <property type="match status" value="1"/>
</dbReference>
<keyword evidence="3" id="KW-1185">Reference proteome</keyword>
<dbReference type="OrthoDB" id="375220at2"/>
<sequence length="154" mass="17945">MIIGLFEAHLPVSKLEASIAFYSGLGLELDHCVDNKLAFLWIEKDKSWLGLWETDQVDLDYHPSIRHIAFQVTLQGLKKSIDWLNQKGYQPREAFGFQPIEPFVLPHEHYATAKVHFNDPDGNSLEFICKLDNPKRITERMYLSEWEKQTNLTK</sequence>
<feature type="domain" description="VOC" evidence="1">
    <location>
        <begin position="4"/>
        <end position="130"/>
    </location>
</feature>